<dbReference type="EMBL" id="CP108085">
    <property type="protein sequence ID" value="WUP78925.1"/>
    <property type="molecule type" value="Genomic_DNA"/>
</dbReference>
<organism evidence="2 3">
    <name type="scientific">Microbispora hainanensis</name>
    <dbReference type="NCBI Taxonomy" id="568844"/>
    <lineage>
        <taxon>Bacteria</taxon>
        <taxon>Bacillati</taxon>
        <taxon>Actinomycetota</taxon>
        <taxon>Actinomycetes</taxon>
        <taxon>Streptosporangiales</taxon>
        <taxon>Streptosporangiaceae</taxon>
        <taxon>Microbispora</taxon>
    </lineage>
</organism>
<reference evidence="2" key="1">
    <citation type="submission" date="2022-10" db="EMBL/GenBank/DDBJ databases">
        <title>The complete genomes of actinobacterial strains from the NBC collection.</title>
        <authorList>
            <person name="Joergensen T.S."/>
            <person name="Alvarez Arevalo M."/>
            <person name="Sterndorff E.B."/>
            <person name="Faurdal D."/>
            <person name="Vuksanovic O."/>
            <person name="Mourched A.-S."/>
            <person name="Charusanti P."/>
            <person name="Shaw S."/>
            <person name="Blin K."/>
            <person name="Weber T."/>
        </authorList>
    </citation>
    <scope>NUCLEOTIDE SEQUENCE</scope>
    <source>
        <strain evidence="2">NBC_00254</strain>
    </source>
</reference>
<protein>
    <submittedName>
        <fullName evidence="2">Uncharacterized protein</fullName>
    </submittedName>
</protein>
<name>A0ABZ1T0T5_9ACTN</name>
<gene>
    <name evidence="2" type="ORF">OG913_18635</name>
</gene>
<keyword evidence="3" id="KW-1185">Reference proteome</keyword>
<evidence type="ECO:0000313" key="2">
    <source>
        <dbReference type="EMBL" id="WUP78925.1"/>
    </source>
</evidence>
<feature type="region of interest" description="Disordered" evidence="1">
    <location>
        <begin position="1"/>
        <end position="21"/>
    </location>
</feature>
<dbReference type="Proteomes" id="UP001432011">
    <property type="component" value="Chromosome"/>
</dbReference>
<evidence type="ECO:0000313" key="3">
    <source>
        <dbReference type="Proteomes" id="UP001432011"/>
    </source>
</evidence>
<sequence length="73" mass="7982">MSAPSALATSNCPDRAATDRTRARISAIRSISDSRLTSRAIRSETYESKKRSRLRGFVRVTASGKPPRTSRSA</sequence>
<proteinExistence type="predicted"/>
<accession>A0ABZ1T0T5</accession>
<evidence type="ECO:0000256" key="1">
    <source>
        <dbReference type="SAM" id="MobiDB-lite"/>
    </source>
</evidence>